<accession>A0A6S7GDS6</accession>
<comment type="caution">
    <text evidence="1">The sequence shown here is derived from an EMBL/GenBank/DDBJ whole genome shotgun (WGS) entry which is preliminary data.</text>
</comment>
<name>A0A6S7GDS6_PARCT</name>
<dbReference type="OrthoDB" id="1739706at2759"/>
<dbReference type="GO" id="GO:0046983">
    <property type="term" value="F:protein dimerization activity"/>
    <property type="evidence" value="ECO:0007669"/>
    <property type="project" value="InterPro"/>
</dbReference>
<dbReference type="Pfam" id="PF05699">
    <property type="entry name" value="Dimer_Tnp_hAT"/>
    <property type="match status" value="1"/>
</dbReference>
<protein>
    <submittedName>
        <fullName evidence="1">Zinc finger MYM-type 1-like</fullName>
    </submittedName>
</protein>
<dbReference type="Pfam" id="PF14291">
    <property type="entry name" value="DUF4371"/>
    <property type="match status" value="1"/>
</dbReference>
<evidence type="ECO:0000313" key="1">
    <source>
        <dbReference type="EMBL" id="CAB3989283.1"/>
    </source>
</evidence>
<dbReference type="InterPro" id="IPR008906">
    <property type="entry name" value="HATC_C_dom"/>
</dbReference>
<dbReference type="PANTHER" id="PTHR45749">
    <property type="match status" value="1"/>
</dbReference>
<dbReference type="SUPFAM" id="SSF53098">
    <property type="entry name" value="Ribonuclease H-like"/>
    <property type="match status" value="1"/>
</dbReference>
<keyword evidence="2" id="KW-1185">Reference proteome</keyword>
<evidence type="ECO:0000313" key="2">
    <source>
        <dbReference type="Proteomes" id="UP001152795"/>
    </source>
</evidence>
<dbReference type="PANTHER" id="PTHR45749:SF21">
    <property type="entry name" value="DUF4371 DOMAIN-CONTAINING PROTEIN"/>
    <property type="match status" value="1"/>
</dbReference>
<dbReference type="InterPro" id="IPR025398">
    <property type="entry name" value="DUF4371"/>
</dbReference>
<sequence>MAQSQSFDLSTYDYDPSSPIPSNRDARNYVISKGPCQPKDFTFPRNSNGRRFLTAWYENFKWLEYSKKTDRAFCFFCRTFNRQMCSRSEKAFITDGFSNWKKPKTFTTHQNSDGHRLASKGYSIWLKQKPIDQQLDEHAKIRASEKEIEVKRKRTVIGRIIDVVRLLGRLNLPFRGHRENQTSTNKGVFIEIIAHFSKHDAIMDFHLKNAKDNTKYTSHQIQNEMIDVIGTAITDEIVRRLKEAEFFAVIADETPDTSHNEQFSITVRYVYQGDVEEKLLALRIVDQTTSEMLFETLCAVLKSHDIDVTRLRGQCYDGASNVSGIRTGLQARIKEISPSALFVHCYAHVLNLVIVDAMTSNTTARDFFGTLQNLYVFIQTCTKRHAVYTQQQAEIHASSGSTKSFQVRTLKSLCETRWACRANAINTFNATIGAIVGTLKIIHETETKAKIAAEAKGLLSNIDFEFVLSLKVLDKVLNLSKGVSDKLQSEDLDVVSGCDRVEDLLVAIEELRTEDKFKTFWIATVETCEELNIETPMETRQRKIPVRLDDHPETAVRLEPKDTFRVGFYFSVLDLMINSIETRYDAENRSILRGFGYLHPKRITTPDSFEHVKHAADWFADDINADALELEMKLIRSSKMIKDILAKETKERKPSLVDLYRELLQEPECFPNLLKIIKIALTLPLTSASAERSFSKLKIIKNRLRSTMRQDRLESLMLMSVESDICRGLDIEGLVERFTDAAPRRWNLY</sequence>
<dbReference type="InterPro" id="IPR006580">
    <property type="entry name" value="Znf_TTF"/>
</dbReference>
<dbReference type="EMBL" id="CACRXK020001458">
    <property type="protein sequence ID" value="CAB3989283.1"/>
    <property type="molecule type" value="Genomic_DNA"/>
</dbReference>
<reference evidence="1" key="1">
    <citation type="submission" date="2020-04" db="EMBL/GenBank/DDBJ databases">
        <authorList>
            <person name="Alioto T."/>
            <person name="Alioto T."/>
            <person name="Gomez Garrido J."/>
        </authorList>
    </citation>
    <scope>NUCLEOTIDE SEQUENCE</scope>
    <source>
        <strain evidence="1">A484AB</strain>
    </source>
</reference>
<gene>
    <name evidence="1" type="ORF">PACLA_8A069736</name>
</gene>
<dbReference type="InterPro" id="IPR012337">
    <property type="entry name" value="RNaseH-like_sf"/>
</dbReference>
<dbReference type="AlphaFoldDB" id="A0A6S7GDS6"/>
<organism evidence="1 2">
    <name type="scientific">Paramuricea clavata</name>
    <name type="common">Red gorgonian</name>
    <name type="synonym">Violescent sea-whip</name>
    <dbReference type="NCBI Taxonomy" id="317549"/>
    <lineage>
        <taxon>Eukaryota</taxon>
        <taxon>Metazoa</taxon>
        <taxon>Cnidaria</taxon>
        <taxon>Anthozoa</taxon>
        <taxon>Octocorallia</taxon>
        <taxon>Malacalcyonacea</taxon>
        <taxon>Plexauridae</taxon>
        <taxon>Paramuricea</taxon>
    </lineage>
</organism>
<proteinExistence type="predicted"/>
<dbReference type="Proteomes" id="UP001152795">
    <property type="component" value="Unassembled WGS sequence"/>
</dbReference>
<dbReference type="SMART" id="SM00597">
    <property type="entry name" value="ZnF_TTF"/>
    <property type="match status" value="1"/>
</dbReference>